<evidence type="ECO:0000256" key="5">
    <source>
        <dbReference type="ARBA" id="ARBA00022801"/>
    </source>
</evidence>
<dbReference type="InterPro" id="IPR003960">
    <property type="entry name" value="ATPase_AAA_CS"/>
</dbReference>
<comment type="caution">
    <text evidence="12">The sequence shown here is derived from an EMBL/GenBank/DDBJ whole genome shotgun (WGS) entry which is preliminary data.</text>
</comment>
<dbReference type="GO" id="GO:0006508">
    <property type="term" value="P:proteolysis"/>
    <property type="evidence" value="ECO:0007669"/>
    <property type="project" value="UniProtKB-KW"/>
</dbReference>
<feature type="non-terminal residue" evidence="12">
    <location>
        <position position="387"/>
    </location>
</feature>
<dbReference type="GO" id="GO:0016887">
    <property type="term" value="F:ATP hydrolysis activity"/>
    <property type="evidence" value="ECO:0007669"/>
    <property type="project" value="InterPro"/>
</dbReference>
<comment type="similarity">
    <text evidence="10">Belongs to the AAA ATPase family.</text>
</comment>
<evidence type="ECO:0000313" key="13">
    <source>
        <dbReference type="Proteomes" id="UP001165082"/>
    </source>
</evidence>
<dbReference type="FunFam" id="3.40.50.300:FF:000277">
    <property type="entry name" value="ATP-dependent zinc metalloprotease FtsH"/>
    <property type="match status" value="1"/>
</dbReference>
<evidence type="ECO:0000256" key="7">
    <source>
        <dbReference type="ARBA" id="ARBA00022946"/>
    </source>
</evidence>
<organism evidence="12 13">
    <name type="scientific">Triparma retinervis</name>
    <dbReference type="NCBI Taxonomy" id="2557542"/>
    <lineage>
        <taxon>Eukaryota</taxon>
        <taxon>Sar</taxon>
        <taxon>Stramenopiles</taxon>
        <taxon>Ochrophyta</taxon>
        <taxon>Bolidophyceae</taxon>
        <taxon>Parmales</taxon>
        <taxon>Triparmaceae</taxon>
        <taxon>Triparma</taxon>
    </lineage>
</organism>
<keyword evidence="5" id="KW-0378">Hydrolase</keyword>
<keyword evidence="8" id="KW-1133">Transmembrane helix</keyword>
<sequence length="387" mass="41391">MAMKDKGEGGRNNRINKIFKNIQARVLLIIRFLRYVPPKLTPIQKVIYVLCKFSPFLLVFDLLKSFIISRSSPPPLALVGVPFSTFMTHLSTSAIKSGVGISRTSGTLRYATSQARHITVVPPGAHGEMVKKLLDKGVAFGVMAPTPAEKMAKKLALLVPVLYMGLVYRLYKRMTGGGGGGDTGQVLGGSLVPSVTFDDVVGMDRERLEVMEILDSISDAGRYAALGARTPKGVLMSGPPGTGKTLLAKALAGTGNVPMISASGSDFMEVFVGRGAQRVRELFKKAKKLGRCVIFIDEIDAVGKRRGMGLGGRGNDEQEQTLNALLSAMDGVTGAEGVVVLAATNRAEVLDEALTRPGRFDRIVRVGLPGREGRVGIFRLHGGRLKG</sequence>
<dbReference type="InterPro" id="IPR027417">
    <property type="entry name" value="P-loop_NTPase"/>
</dbReference>
<dbReference type="InterPro" id="IPR003593">
    <property type="entry name" value="AAA+_ATPase"/>
</dbReference>
<keyword evidence="13" id="KW-1185">Reference proteome</keyword>
<keyword evidence="4 10" id="KW-0547">Nucleotide-binding</keyword>
<keyword evidence="7" id="KW-0809">Transit peptide</keyword>
<evidence type="ECO:0000256" key="2">
    <source>
        <dbReference type="ARBA" id="ARBA00022670"/>
    </source>
</evidence>
<dbReference type="OrthoDB" id="1413014at2759"/>
<accession>A0A9W7L3B0</accession>
<dbReference type="SUPFAM" id="SSF52540">
    <property type="entry name" value="P-loop containing nucleoside triphosphate hydrolases"/>
    <property type="match status" value="1"/>
</dbReference>
<dbReference type="Proteomes" id="UP001165082">
    <property type="component" value="Unassembled WGS sequence"/>
</dbReference>
<evidence type="ECO:0000256" key="9">
    <source>
        <dbReference type="ARBA" id="ARBA00023136"/>
    </source>
</evidence>
<keyword evidence="3" id="KW-0812">Transmembrane</keyword>
<dbReference type="Gene3D" id="3.40.50.300">
    <property type="entry name" value="P-loop containing nucleotide triphosphate hydrolases"/>
    <property type="match status" value="1"/>
</dbReference>
<feature type="domain" description="AAA+ ATPase" evidence="11">
    <location>
        <begin position="230"/>
        <end position="370"/>
    </location>
</feature>
<proteinExistence type="inferred from homology"/>
<evidence type="ECO:0000256" key="4">
    <source>
        <dbReference type="ARBA" id="ARBA00022741"/>
    </source>
</evidence>
<keyword evidence="2" id="KW-0645">Protease</keyword>
<dbReference type="GO" id="GO:0005524">
    <property type="term" value="F:ATP binding"/>
    <property type="evidence" value="ECO:0007669"/>
    <property type="project" value="UniProtKB-KW"/>
</dbReference>
<dbReference type="EMBL" id="BRXZ01008574">
    <property type="protein sequence ID" value="GMI28222.1"/>
    <property type="molecule type" value="Genomic_DNA"/>
</dbReference>
<dbReference type="PANTHER" id="PTHR23076:SF97">
    <property type="entry name" value="ATP-DEPENDENT ZINC METALLOPROTEASE YME1L1"/>
    <property type="match status" value="1"/>
</dbReference>
<dbReference type="AlphaFoldDB" id="A0A9W7L3B0"/>
<gene>
    <name evidence="12" type="ORF">TrRE_jg13159</name>
</gene>
<keyword evidence="6 10" id="KW-0067">ATP-binding</keyword>
<reference evidence="12" key="1">
    <citation type="submission" date="2022-07" db="EMBL/GenBank/DDBJ databases">
        <title>Genome analysis of Parmales, a sister group of diatoms, reveals the evolutionary specialization of diatoms from phago-mixotrophs to photoautotrophs.</title>
        <authorList>
            <person name="Ban H."/>
            <person name="Sato S."/>
            <person name="Yoshikawa S."/>
            <person name="Kazumasa Y."/>
            <person name="Nakamura Y."/>
            <person name="Ichinomiya M."/>
            <person name="Saitoh K."/>
            <person name="Sato N."/>
            <person name="Blanc-Mathieu R."/>
            <person name="Endo H."/>
            <person name="Kuwata A."/>
            <person name="Ogata H."/>
        </authorList>
    </citation>
    <scope>NUCLEOTIDE SEQUENCE</scope>
</reference>
<evidence type="ECO:0000256" key="10">
    <source>
        <dbReference type="RuleBase" id="RU003651"/>
    </source>
</evidence>
<dbReference type="InterPro" id="IPR003959">
    <property type="entry name" value="ATPase_AAA_core"/>
</dbReference>
<dbReference type="GO" id="GO:0016020">
    <property type="term" value="C:membrane"/>
    <property type="evidence" value="ECO:0007669"/>
    <property type="project" value="UniProtKB-SubCell"/>
</dbReference>
<evidence type="ECO:0000259" key="11">
    <source>
        <dbReference type="SMART" id="SM00382"/>
    </source>
</evidence>
<evidence type="ECO:0000313" key="12">
    <source>
        <dbReference type="EMBL" id="GMI28222.1"/>
    </source>
</evidence>
<evidence type="ECO:0000256" key="6">
    <source>
        <dbReference type="ARBA" id="ARBA00022840"/>
    </source>
</evidence>
<dbReference type="PANTHER" id="PTHR23076">
    <property type="entry name" value="METALLOPROTEASE M41 FTSH"/>
    <property type="match status" value="1"/>
</dbReference>
<keyword evidence="9" id="KW-0472">Membrane</keyword>
<name>A0A9W7L3B0_9STRA</name>
<dbReference type="SMART" id="SM00382">
    <property type="entry name" value="AAA"/>
    <property type="match status" value="1"/>
</dbReference>
<comment type="subcellular location">
    <subcellularLocation>
        <location evidence="1">Membrane</location>
        <topology evidence="1">Multi-pass membrane protein</topology>
    </subcellularLocation>
</comment>
<dbReference type="GO" id="GO:0004176">
    <property type="term" value="F:ATP-dependent peptidase activity"/>
    <property type="evidence" value="ECO:0007669"/>
    <property type="project" value="TreeGrafter"/>
</dbReference>
<evidence type="ECO:0000256" key="1">
    <source>
        <dbReference type="ARBA" id="ARBA00004141"/>
    </source>
</evidence>
<dbReference type="PROSITE" id="PS00674">
    <property type="entry name" value="AAA"/>
    <property type="match status" value="1"/>
</dbReference>
<evidence type="ECO:0000256" key="8">
    <source>
        <dbReference type="ARBA" id="ARBA00022989"/>
    </source>
</evidence>
<evidence type="ECO:0000256" key="3">
    <source>
        <dbReference type="ARBA" id="ARBA00022692"/>
    </source>
</evidence>
<protein>
    <recommendedName>
        <fullName evidence="11">AAA+ ATPase domain-containing protein</fullName>
    </recommendedName>
</protein>
<dbReference type="Pfam" id="PF00004">
    <property type="entry name" value="AAA"/>
    <property type="match status" value="1"/>
</dbReference>